<comment type="similarity">
    <text evidence="1">Belongs to the LysR transcriptional regulatory family.</text>
</comment>
<dbReference type="SUPFAM" id="SSF53850">
    <property type="entry name" value="Periplasmic binding protein-like II"/>
    <property type="match status" value="1"/>
</dbReference>
<organism evidence="6 7">
    <name type="scientific">Cephaloticoccus capnophilus</name>
    <dbReference type="NCBI Taxonomy" id="1548208"/>
    <lineage>
        <taxon>Bacteria</taxon>
        <taxon>Pseudomonadati</taxon>
        <taxon>Verrucomicrobiota</taxon>
        <taxon>Opitutia</taxon>
        <taxon>Opitutales</taxon>
        <taxon>Opitutaceae</taxon>
        <taxon>Cephaloticoccus</taxon>
    </lineage>
</organism>
<dbReference type="OrthoDB" id="9785745at2"/>
<dbReference type="Proteomes" id="UP000071392">
    <property type="component" value="Unassembled WGS sequence"/>
</dbReference>
<evidence type="ECO:0000256" key="3">
    <source>
        <dbReference type="ARBA" id="ARBA00023125"/>
    </source>
</evidence>
<evidence type="ECO:0000259" key="5">
    <source>
        <dbReference type="PROSITE" id="PS50931"/>
    </source>
</evidence>
<dbReference type="AlphaFoldDB" id="A0A139SUD8"/>
<dbReference type="PANTHER" id="PTHR30126">
    <property type="entry name" value="HTH-TYPE TRANSCRIPTIONAL REGULATOR"/>
    <property type="match status" value="1"/>
</dbReference>
<name>A0A139SUD8_9BACT</name>
<dbReference type="InterPro" id="IPR036388">
    <property type="entry name" value="WH-like_DNA-bd_sf"/>
</dbReference>
<dbReference type="Pfam" id="PF03466">
    <property type="entry name" value="LysR_substrate"/>
    <property type="match status" value="1"/>
</dbReference>
<evidence type="ECO:0000313" key="6">
    <source>
        <dbReference type="EMBL" id="KXU38071.1"/>
    </source>
</evidence>
<keyword evidence="2" id="KW-0805">Transcription regulation</keyword>
<dbReference type="CDD" id="cd08420">
    <property type="entry name" value="PBP2_CysL_like"/>
    <property type="match status" value="1"/>
</dbReference>
<keyword evidence="4" id="KW-0804">Transcription</keyword>
<keyword evidence="7" id="KW-1185">Reference proteome</keyword>
<dbReference type="PANTHER" id="PTHR30126:SF39">
    <property type="entry name" value="HTH-TYPE TRANSCRIPTIONAL REGULATOR CYSL"/>
    <property type="match status" value="1"/>
</dbReference>
<dbReference type="Gene3D" id="1.10.10.10">
    <property type="entry name" value="Winged helix-like DNA-binding domain superfamily/Winged helix DNA-binding domain"/>
    <property type="match status" value="1"/>
</dbReference>
<dbReference type="InterPro" id="IPR000847">
    <property type="entry name" value="LysR_HTH_N"/>
</dbReference>
<dbReference type="EMBL" id="LSZP01000002">
    <property type="protein sequence ID" value="KXU38071.1"/>
    <property type="molecule type" value="Genomic_DNA"/>
</dbReference>
<dbReference type="RefSeq" id="WP_068710757.1">
    <property type="nucleotide sequence ID" value="NZ_LSZP01000002.1"/>
</dbReference>
<protein>
    <recommendedName>
        <fullName evidence="5">HTH lysR-type domain-containing protein</fullName>
    </recommendedName>
</protein>
<dbReference type="PRINTS" id="PR00039">
    <property type="entry name" value="HTHLYSR"/>
</dbReference>
<dbReference type="PROSITE" id="PS50931">
    <property type="entry name" value="HTH_LYSR"/>
    <property type="match status" value="1"/>
</dbReference>
<dbReference type="Pfam" id="PF00126">
    <property type="entry name" value="HTH_1"/>
    <property type="match status" value="1"/>
</dbReference>
<evidence type="ECO:0000256" key="4">
    <source>
        <dbReference type="ARBA" id="ARBA00023163"/>
    </source>
</evidence>
<dbReference type="InterPro" id="IPR005119">
    <property type="entry name" value="LysR_subst-bd"/>
</dbReference>
<sequence>MPDYRLHVFKIAAEKLNFTSAARALHISQPAVTQHIKQLEEHYGQALFVRGAAGLSLTASGQVLYEHALRAEAVEAELEARLRADESALRGTLKLAASTTIAQYLLPRWLGAFAQTHSQVRLDLRMGNTEEVGAALSAGRVELGLIEGFYARRELKSQKFLEDEIVVVAAPSHPLAKKNRRLSLADLAAAPWVLREPGSGTREVVERALKRVRINPKKLHVVLETWSSETIKGLVETGVGLGFLSRLALRHEVETAALVELPVEGLEIRRALQILRSQGPPPNGLAGYFADFIFEMARDCSL</sequence>
<proteinExistence type="inferred from homology"/>
<dbReference type="Gene3D" id="3.40.190.10">
    <property type="entry name" value="Periplasmic binding protein-like II"/>
    <property type="match status" value="2"/>
</dbReference>
<dbReference type="GO" id="GO:0003700">
    <property type="term" value="F:DNA-binding transcription factor activity"/>
    <property type="evidence" value="ECO:0007669"/>
    <property type="project" value="InterPro"/>
</dbReference>
<keyword evidence="3" id="KW-0238">DNA-binding</keyword>
<feature type="domain" description="HTH lysR-type" evidence="5">
    <location>
        <begin position="1"/>
        <end position="58"/>
    </location>
</feature>
<reference evidence="6 7" key="1">
    <citation type="submission" date="2016-02" db="EMBL/GenBank/DDBJ databases">
        <authorList>
            <person name="Wen L."/>
            <person name="He K."/>
            <person name="Yang H."/>
        </authorList>
    </citation>
    <scope>NUCLEOTIDE SEQUENCE [LARGE SCALE GENOMIC DNA]</scope>
    <source>
        <strain evidence="6 7">CV41</strain>
    </source>
</reference>
<dbReference type="GO" id="GO:0000976">
    <property type="term" value="F:transcription cis-regulatory region binding"/>
    <property type="evidence" value="ECO:0007669"/>
    <property type="project" value="TreeGrafter"/>
</dbReference>
<dbReference type="InterPro" id="IPR036390">
    <property type="entry name" value="WH_DNA-bd_sf"/>
</dbReference>
<evidence type="ECO:0000313" key="7">
    <source>
        <dbReference type="Proteomes" id="UP000071392"/>
    </source>
</evidence>
<evidence type="ECO:0000256" key="2">
    <source>
        <dbReference type="ARBA" id="ARBA00023015"/>
    </source>
</evidence>
<accession>A0A139SUD8</accession>
<comment type="caution">
    <text evidence="6">The sequence shown here is derived from an EMBL/GenBank/DDBJ whole genome shotgun (WGS) entry which is preliminary data.</text>
</comment>
<evidence type="ECO:0000256" key="1">
    <source>
        <dbReference type="ARBA" id="ARBA00009437"/>
    </source>
</evidence>
<dbReference type="SUPFAM" id="SSF46785">
    <property type="entry name" value="Winged helix' DNA-binding domain"/>
    <property type="match status" value="1"/>
</dbReference>
<gene>
    <name evidence="6" type="ORF">AXK12_00785</name>
</gene>